<keyword evidence="1" id="KW-0614">Plasmid</keyword>
<dbReference type="Proteomes" id="UP000034085">
    <property type="component" value="Plasmid"/>
</dbReference>
<evidence type="ECO:0000313" key="1">
    <source>
        <dbReference type="EMBL" id="AKE62117.1"/>
    </source>
</evidence>
<accession>A0A0F6U089</accession>
<dbReference type="RefSeq" id="WP_046498895.1">
    <property type="nucleotide sequence ID" value="NZ_CP011133.1"/>
</dbReference>
<name>A0A0F6U089_CITAM</name>
<dbReference type="HOGENOM" id="CLU_606495_0_0_6"/>
<proteinExistence type="predicted"/>
<reference evidence="1 2" key="1">
    <citation type="submission" date="2015-03" db="EMBL/GenBank/DDBJ databases">
        <title>Complete genome sequence of Citrobacter amalonaticus Y19.</title>
        <authorList>
            <person name="Park S."/>
        </authorList>
    </citation>
    <scope>NUCLEOTIDE SEQUENCE [LARGE SCALE GENOMIC DNA]</scope>
    <source>
        <strain evidence="1 2">Y19</strain>
        <plasmid evidence="2">Plasmid</plasmid>
    </source>
</reference>
<dbReference type="PATRIC" id="fig|1261127.3.peg.5492"/>
<protein>
    <recommendedName>
        <fullName evidence="3">DUF3150 domain-containing protein</fullName>
    </recommendedName>
</protein>
<geneLocation type="plasmid" evidence="1">
    <name>unnamed</name>
</geneLocation>
<evidence type="ECO:0008006" key="3">
    <source>
        <dbReference type="Google" id="ProtNLM"/>
    </source>
</evidence>
<dbReference type="Pfam" id="PF11348">
    <property type="entry name" value="DUF3150"/>
    <property type="match status" value="1"/>
</dbReference>
<dbReference type="AlphaFoldDB" id="A0A0F6U089"/>
<gene>
    <name evidence="1" type="ORF">F384_26475</name>
</gene>
<dbReference type="InterPro" id="IPR021496">
    <property type="entry name" value="DUF3150"/>
</dbReference>
<sequence>MTIKSNATQVLEQLILVSLSDITSISGRRKLKREDLGNSADLPPDVLVSLGSKKIIDPQLINPFTRKKNSAHAFCLEAGIKFMGGYAIPADKVNDLIGKLNVLKGEFYDYKKEFMKADFNSWINSFEEKYRSILLRDAAIDLSYMDSQIQFGFTAIHITPYGNSVIQDGLTGQVKSLADEVYEDVADVVEGFLKNRNPDAFSQHTLNPLRRCGDKLASLAFIAPSVQSLSDYVNQVMKDIPLTGKVTGKPYNDILSLLNNLRDPIHAKQFVELLSSASTTDGNDTIDPSLSMNLIEDDDAITLAAMSATQVQAETIPPLHTDAFASAVVVEDPVGLQNVDSLAEAPSVLVEVNGSADTPLAIELVNTSADTDVNDLSDTQEHVIVNDAVIPAFDAVMVDDDSFLDGDSVAPRSLPDPALISGLDSEKVIDGKEPEIETSSSHDDDGTIMVF</sequence>
<dbReference type="OrthoDB" id="8900573at2"/>
<evidence type="ECO:0000313" key="2">
    <source>
        <dbReference type="Proteomes" id="UP000034085"/>
    </source>
</evidence>
<dbReference type="KEGG" id="cama:F384_26475"/>
<dbReference type="EMBL" id="CP011133">
    <property type="protein sequence ID" value="AKE62117.1"/>
    <property type="molecule type" value="Genomic_DNA"/>
</dbReference>
<organism evidence="1 2">
    <name type="scientific">Citrobacter amalonaticus Y19</name>
    <dbReference type="NCBI Taxonomy" id="1261127"/>
    <lineage>
        <taxon>Bacteria</taxon>
        <taxon>Pseudomonadati</taxon>
        <taxon>Pseudomonadota</taxon>
        <taxon>Gammaproteobacteria</taxon>
        <taxon>Enterobacterales</taxon>
        <taxon>Enterobacteriaceae</taxon>
        <taxon>Citrobacter</taxon>
    </lineage>
</organism>